<comment type="caution">
    <text evidence="3">The sequence shown here is derived from an EMBL/GenBank/DDBJ whole genome shotgun (WGS) entry which is preliminary data.</text>
</comment>
<evidence type="ECO:0000313" key="3">
    <source>
        <dbReference type="EMBL" id="KAL1886016.1"/>
    </source>
</evidence>
<dbReference type="InterPro" id="IPR005162">
    <property type="entry name" value="Retrotrans_gag_dom"/>
</dbReference>
<proteinExistence type="predicted"/>
<gene>
    <name evidence="3" type="ORF">Cpir12675_006929</name>
</gene>
<dbReference type="Pfam" id="PF03732">
    <property type="entry name" value="Retrotrans_gag"/>
    <property type="match status" value="1"/>
</dbReference>
<dbReference type="Proteomes" id="UP001583280">
    <property type="component" value="Unassembled WGS sequence"/>
</dbReference>
<organism evidence="3 4">
    <name type="scientific">Ceratocystis pirilliformis</name>
    <dbReference type="NCBI Taxonomy" id="259994"/>
    <lineage>
        <taxon>Eukaryota</taxon>
        <taxon>Fungi</taxon>
        <taxon>Dikarya</taxon>
        <taxon>Ascomycota</taxon>
        <taxon>Pezizomycotina</taxon>
        <taxon>Sordariomycetes</taxon>
        <taxon>Hypocreomycetidae</taxon>
        <taxon>Microascales</taxon>
        <taxon>Ceratocystidaceae</taxon>
        <taxon>Ceratocystis</taxon>
    </lineage>
</organism>
<reference evidence="3 4" key="1">
    <citation type="journal article" date="2024" name="IMA Fungus">
        <title>IMA Genome - F19 : A genome assembly and annotation guide to empower mycologists, including annotated draft genome sequences of Ceratocystis pirilliformis, Diaporthe australafricana, Fusarium ophioides, Paecilomyces lecythidis, and Sporothrix stenoceras.</title>
        <authorList>
            <person name="Aylward J."/>
            <person name="Wilson A.M."/>
            <person name="Visagie C.M."/>
            <person name="Spraker J."/>
            <person name="Barnes I."/>
            <person name="Buitendag C."/>
            <person name="Ceriani C."/>
            <person name="Del Mar Angel L."/>
            <person name="du Plessis D."/>
            <person name="Fuchs T."/>
            <person name="Gasser K."/>
            <person name="Kramer D."/>
            <person name="Li W."/>
            <person name="Munsamy K."/>
            <person name="Piso A."/>
            <person name="Price J.L."/>
            <person name="Sonnekus B."/>
            <person name="Thomas C."/>
            <person name="van der Nest A."/>
            <person name="van Dijk A."/>
            <person name="van Heerden A."/>
            <person name="van Vuuren N."/>
            <person name="Yilmaz N."/>
            <person name="Duong T.A."/>
            <person name="van der Merwe N.A."/>
            <person name="Wingfield M.J."/>
            <person name="Wingfield B.D."/>
        </authorList>
    </citation>
    <scope>NUCLEOTIDE SEQUENCE [LARGE SCALE GENOMIC DNA]</scope>
    <source>
        <strain evidence="3 4">CMW 12675</strain>
    </source>
</reference>
<accession>A0ABR3YDH1</accession>
<evidence type="ECO:0000259" key="2">
    <source>
        <dbReference type="Pfam" id="PF03732"/>
    </source>
</evidence>
<dbReference type="EMBL" id="JAWDJO010000430">
    <property type="protein sequence ID" value="KAL1886016.1"/>
    <property type="molecule type" value="Genomic_DNA"/>
</dbReference>
<feature type="region of interest" description="Disordered" evidence="1">
    <location>
        <begin position="175"/>
        <end position="214"/>
    </location>
</feature>
<sequence length="214" mass="24533">MRPRPALPDVAKYDGLDYHKFRIFMADINEKIAMDCEALGGDKGCLVYISSRLTGDAKKSIGPHMETFYTMKDPKKAMKDLHALLEQTFNDPAAQDRAHEDLHKLELEDLSIREYLALADRLMVRANSATLSDKTKIRTVKRGLSRFYKEKLASTKVYEKYEEYKRDLLVLDSSLGYSSREDEPTQTSKAPYKKGRPYTPTRNGNSSGDRRRAR</sequence>
<feature type="domain" description="Retrotransposon gag" evidence="2">
    <location>
        <begin position="77"/>
        <end position="145"/>
    </location>
</feature>
<evidence type="ECO:0000256" key="1">
    <source>
        <dbReference type="SAM" id="MobiDB-lite"/>
    </source>
</evidence>
<evidence type="ECO:0000313" key="4">
    <source>
        <dbReference type="Proteomes" id="UP001583280"/>
    </source>
</evidence>
<protein>
    <recommendedName>
        <fullName evidence="2">Retrotransposon gag domain-containing protein</fullName>
    </recommendedName>
</protein>
<keyword evidence="4" id="KW-1185">Reference proteome</keyword>
<name>A0ABR3YDH1_9PEZI</name>